<keyword evidence="1" id="KW-0614">Plasmid</keyword>
<gene>
    <name evidence="1" type="ORF">AB433_17815</name>
</gene>
<name>A0A0G3XMY3_9SPHN</name>
<geneLocation type="plasmid" evidence="1 2">
    <name>p1</name>
</geneLocation>
<sequence length="119" mass="13416">MASGTRNIRMLISQDCFAFLADAMCEFSKKTARFQSLRATVQHACSRANSMDIARQDLDQFLAGRPVDGSIKVWLEVSPEWLDDYNAVRRRITEISGKPVQDKAVIPFVVHLAQVRGVF</sequence>
<organism evidence="1 2">
    <name type="scientific">Croceicoccus naphthovorans</name>
    <dbReference type="NCBI Taxonomy" id="1348774"/>
    <lineage>
        <taxon>Bacteria</taxon>
        <taxon>Pseudomonadati</taxon>
        <taxon>Pseudomonadota</taxon>
        <taxon>Alphaproteobacteria</taxon>
        <taxon>Sphingomonadales</taxon>
        <taxon>Erythrobacteraceae</taxon>
        <taxon>Croceicoccus</taxon>
    </lineage>
</organism>
<dbReference type="KEGG" id="cna:AB433_17815"/>
<reference evidence="1 2" key="1">
    <citation type="submission" date="2015-06" db="EMBL/GenBank/DDBJ databases">
        <authorList>
            <person name="Zeng Y."/>
            <person name="Huang Y."/>
        </authorList>
    </citation>
    <scope>NUCLEOTIDE SEQUENCE [LARGE SCALE GENOMIC DNA]</scope>
    <source>
        <strain evidence="1 2">PQ-2</strain>
        <plasmid evidence="2">Plasmid p1</plasmid>
    </source>
</reference>
<protein>
    <submittedName>
        <fullName evidence="1">Uncharacterized protein</fullName>
    </submittedName>
</protein>
<keyword evidence="2" id="KW-1185">Reference proteome</keyword>
<evidence type="ECO:0000313" key="2">
    <source>
        <dbReference type="Proteomes" id="UP000035287"/>
    </source>
</evidence>
<proteinExistence type="predicted"/>
<evidence type="ECO:0000313" key="1">
    <source>
        <dbReference type="EMBL" id="AKM12004.1"/>
    </source>
</evidence>
<dbReference type="OrthoDB" id="7508370at2"/>
<dbReference type="Proteomes" id="UP000035287">
    <property type="component" value="Plasmid p1"/>
</dbReference>
<accession>A0A0G3XMY3</accession>
<dbReference type="PATRIC" id="fig|1348774.3.peg.3753"/>
<dbReference type="AlphaFoldDB" id="A0A0G3XMY3"/>
<dbReference type="EMBL" id="CP011771">
    <property type="protein sequence ID" value="AKM12004.1"/>
    <property type="molecule type" value="Genomic_DNA"/>
</dbReference>